<dbReference type="Gene3D" id="1.20.1070.10">
    <property type="entry name" value="Rhodopsin 7-helix transmembrane proteins"/>
    <property type="match status" value="2"/>
</dbReference>
<evidence type="ECO:0000256" key="4">
    <source>
        <dbReference type="ARBA" id="ARBA00022989"/>
    </source>
</evidence>
<evidence type="ECO:0000256" key="3">
    <source>
        <dbReference type="ARBA" id="ARBA00022692"/>
    </source>
</evidence>
<feature type="compositionally biased region" description="Basic and acidic residues" evidence="9">
    <location>
        <begin position="311"/>
        <end position="328"/>
    </location>
</feature>
<feature type="transmembrane region" description="Helical" evidence="10">
    <location>
        <begin position="70"/>
        <end position="92"/>
    </location>
</feature>
<gene>
    <name evidence="12" type="ORF">PoB_001105000</name>
</gene>
<feature type="transmembrane region" description="Helical" evidence="10">
    <location>
        <begin position="807"/>
        <end position="827"/>
    </location>
</feature>
<dbReference type="InterPro" id="IPR050569">
    <property type="entry name" value="TAAR"/>
</dbReference>
<keyword evidence="4 10" id="KW-1133">Transmembrane helix</keyword>
<feature type="transmembrane region" description="Helical" evidence="10">
    <location>
        <begin position="847"/>
        <end position="869"/>
    </location>
</feature>
<comment type="caution">
    <text evidence="12">The sequence shown here is derived from an EMBL/GenBank/DDBJ whole genome shotgun (WGS) entry which is preliminary data.</text>
</comment>
<feature type="transmembrane region" description="Helical" evidence="10">
    <location>
        <begin position="151"/>
        <end position="173"/>
    </location>
</feature>
<evidence type="ECO:0000259" key="11">
    <source>
        <dbReference type="PROSITE" id="PS50262"/>
    </source>
</evidence>
<evidence type="ECO:0000256" key="10">
    <source>
        <dbReference type="SAM" id="Phobius"/>
    </source>
</evidence>
<dbReference type="PANTHER" id="PTHR24249">
    <property type="entry name" value="HISTAMINE RECEPTOR-RELATED G-PROTEIN COUPLED RECEPTOR"/>
    <property type="match status" value="1"/>
</dbReference>
<evidence type="ECO:0000313" key="12">
    <source>
        <dbReference type="EMBL" id="GFN84544.1"/>
    </source>
</evidence>
<evidence type="ECO:0000256" key="6">
    <source>
        <dbReference type="ARBA" id="ARBA00023136"/>
    </source>
</evidence>
<keyword evidence="5" id="KW-0297">G-protein coupled receptor</keyword>
<feature type="region of interest" description="Disordered" evidence="9">
    <location>
        <begin position="290"/>
        <end position="338"/>
    </location>
</feature>
<dbReference type="CDD" id="cd00637">
    <property type="entry name" value="7tm_classA_rhodopsin-like"/>
    <property type="match status" value="1"/>
</dbReference>
<sequence>MHNITTTTSLTDVTDNSLSPQLYPTAPSGEVFQFSLVVWSVTVSVGVVGNVLLCLTIGCTPSLRTAMNTYVFAIGVVDFLTCAMLLPLRIAIEKAARKGQDVQESLYKGELLTRATTELARLLLIQALSVERYQAIARPFSISKAKARQRAIIVSIIISGVVMVLSGISLRFFCDTVLFMHCSKTSAWGDLELFVQMPLTLTAILSISLSYSLILLVLRQQHGKMSNHAKKAKANQVAPLQTRPKMAFMSGSCNQMDQSMIARLCHCCVCIPVVCKYNLPEHKSTEKEIINTKQSEKATSHKTISSSNDLNKGKDPSTKEITVDRLHPTDPSLPNQSTETLPAVDILCSGDSDNQSNCNKYHSAQQNEDTTNEVSKTSMTTFNETSFISDRKSSQTSLRKSNTFPSSSSLLVNSNINIGCSAMENSSPISNSCIEKPKTNAVSLETYSDTKILKIDYNNLFSDAVKYESINNSEVCPISGRTGPSTESINFTESHSAVTSGTKGTGLGSEDINTETVSAPAAVVLRTSESAGHCQKDDSNHEVFTKTTALPLKSSAWQASENSNEELPNNRCNEADQRFSCSIEPDAKSAVSSIYNSYDIDNTIETLESPNLNQCYGSSNTSTALKPTRDGSDLSSNLRSVSVENSAKGCTNLVGPRSHFITVTQQNSDTQSSNPINATNSECSPQRLEIVLDSNIESSPVRTELSIENMETSRTSHVQESETSGDAMRTGCTLLITDTKPDQVPTSSVSQIEGEKRIEVVESDGTIHIEKASAEVPNSLGLNIEGAVCLMNTKNKEHGRRRVELKAALKVGFLFLNFLLLWTPLPLLVSVFRIREEIECSAAESDLLGIFSALASLTAAMDPIIYGLLNRQIRSSLFQMLRKAQRKLRHVICNGSV</sequence>
<evidence type="ECO:0000256" key="5">
    <source>
        <dbReference type="ARBA" id="ARBA00023040"/>
    </source>
</evidence>
<reference evidence="12 13" key="1">
    <citation type="journal article" date="2021" name="Elife">
        <title>Chloroplast acquisition without the gene transfer in kleptoplastic sea slugs, Plakobranchus ocellatus.</title>
        <authorList>
            <person name="Maeda T."/>
            <person name="Takahashi S."/>
            <person name="Yoshida T."/>
            <person name="Shimamura S."/>
            <person name="Takaki Y."/>
            <person name="Nagai Y."/>
            <person name="Toyoda A."/>
            <person name="Suzuki Y."/>
            <person name="Arimoto A."/>
            <person name="Ishii H."/>
            <person name="Satoh N."/>
            <person name="Nishiyama T."/>
            <person name="Hasebe M."/>
            <person name="Maruyama T."/>
            <person name="Minagawa J."/>
            <person name="Obokata J."/>
            <person name="Shigenobu S."/>
        </authorList>
    </citation>
    <scope>NUCLEOTIDE SEQUENCE [LARGE SCALE GENOMIC DNA]</scope>
</reference>
<dbReference type="PROSITE" id="PS50262">
    <property type="entry name" value="G_PROTEIN_RECEP_F1_2"/>
    <property type="match status" value="1"/>
</dbReference>
<keyword evidence="13" id="KW-1185">Reference proteome</keyword>
<feature type="transmembrane region" description="Helical" evidence="10">
    <location>
        <begin position="36"/>
        <end position="58"/>
    </location>
</feature>
<dbReference type="GO" id="GO:0004930">
    <property type="term" value="F:G protein-coupled receptor activity"/>
    <property type="evidence" value="ECO:0007669"/>
    <property type="project" value="UniProtKB-KW"/>
</dbReference>
<protein>
    <submittedName>
        <fullName evidence="12">Protein cln8</fullName>
    </submittedName>
</protein>
<feature type="compositionally biased region" description="Polar residues" evidence="9">
    <location>
        <begin position="301"/>
        <end position="310"/>
    </location>
</feature>
<dbReference type="PRINTS" id="PR00237">
    <property type="entry name" value="GPCRRHODOPSN"/>
</dbReference>
<evidence type="ECO:0000256" key="9">
    <source>
        <dbReference type="SAM" id="MobiDB-lite"/>
    </source>
</evidence>
<dbReference type="GO" id="GO:0005886">
    <property type="term" value="C:plasma membrane"/>
    <property type="evidence" value="ECO:0007669"/>
    <property type="project" value="UniProtKB-SubCell"/>
</dbReference>
<keyword evidence="7" id="KW-0675">Receptor</keyword>
<dbReference type="Proteomes" id="UP000735302">
    <property type="component" value="Unassembled WGS sequence"/>
</dbReference>
<evidence type="ECO:0000256" key="8">
    <source>
        <dbReference type="ARBA" id="ARBA00023224"/>
    </source>
</evidence>
<evidence type="ECO:0000256" key="2">
    <source>
        <dbReference type="ARBA" id="ARBA00022475"/>
    </source>
</evidence>
<feature type="compositionally biased region" description="Basic and acidic residues" evidence="9">
    <location>
        <begin position="290"/>
        <end position="299"/>
    </location>
</feature>
<dbReference type="SUPFAM" id="SSF81321">
    <property type="entry name" value="Family A G protein-coupled receptor-like"/>
    <property type="match status" value="2"/>
</dbReference>
<keyword evidence="8" id="KW-0807">Transducer</keyword>
<dbReference type="AlphaFoldDB" id="A0AAV3YN86"/>
<name>A0AAV3YN86_9GAST</name>
<feature type="domain" description="G-protein coupled receptors family 1 profile" evidence="11">
    <location>
        <begin position="49"/>
        <end position="234"/>
    </location>
</feature>
<dbReference type="EMBL" id="BLXT01001319">
    <property type="protein sequence ID" value="GFN84544.1"/>
    <property type="molecule type" value="Genomic_DNA"/>
</dbReference>
<keyword evidence="2" id="KW-1003">Cell membrane</keyword>
<dbReference type="InterPro" id="IPR000276">
    <property type="entry name" value="GPCR_Rhodpsn"/>
</dbReference>
<comment type="subcellular location">
    <subcellularLocation>
        <location evidence="1">Cell membrane</location>
        <topology evidence="1">Multi-pass membrane protein</topology>
    </subcellularLocation>
</comment>
<organism evidence="12 13">
    <name type="scientific">Plakobranchus ocellatus</name>
    <dbReference type="NCBI Taxonomy" id="259542"/>
    <lineage>
        <taxon>Eukaryota</taxon>
        <taxon>Metazoa</taxon>
        <taxon>Spiralia</taxon>
        <taxon>Lophotrochozoa</taxon>
        <taxon>Mollusca</taxon>
        <taxon>Gastropoda</taxon>
        <taxon>Heterobranchia</taxon>
        <taxon>Euthyneura</taxon>
        <taxon>Panpulmonata</taxon>
        <taxon>Sacoglossa</taxon>
        <taxon>Placobranchoidea</taxon>
        <taxon>Plakobranchidae</taxon>
        <taxon>Plakobranchus</taxon>
    </lineage>
</organism>
<keyword evidence="3 10" id="KW-0812">Transmembrane</keyword>
<keyword evidence="6 10" id="KW-0472">Membrane</keyword>
<evidence type="ECO:0000256" key="7">
    <source>
        <dbReference type="ARBA" id="ARBA00023170"/>
    </source>
</evidence>
<evidence type="ECO:0000256" key="1">
    <source>
        <dbReference type="ARBA" id="ARBA00004651"/>
    </source>
</evidence>
<dbReference type="Pfam" id="PF00001">
    <property type="entry name" value="7tm_1"/>
    <property type="match status" value="1"/>
</dbReference>
<proteinExistence type="predicted"/>
<evidence type="ECO:0000313" key="13">
    <source>
        <dbReference type="Proteomes" id="UP000735302"/>
    </source>
</evidence>
<dbReference type="InterPro" id="IPR017452">
    <property type="entry name" value="GPCR_Rhodpsn_7TM"/>
</dbReference>
<accession>A0AAV3YN86</accession>
<feature type="transmembrane region" description="Helical" evidence="10">
    <location>
        <begin position="193"/>
        <end position="218"/>
    </location>
</feature>